<name>A0A1S1QL05_9ACTN</name>
<proteinExistence type="predicted"/>
<dbReference type="EMBL" id="MBLM01000130">
    <property type="protein sequence ID" value="OHV33772.1"/>
    <property type="molecule type" value="Genomic_DNA"/>
</dbReference>
<dbReference type="AlphaFoldDB" id="A0A1S1QL05"/>
<dbReference type="Pfam" id="PF12277">
    <property type="entry name" value="DUF3618"/>
    <property type="match status" value="1"/>
</dbReference>
<evidence type="ECO:0008006" key="3">
    <source>
        <dbReference type="Google" id="ProtNLM"/>
    </source>
</evidence>
<protein>
    <recommendedName>
        <fullName evidence="3">DUF3618 domain-containing protein</fullName>
    </recommendedName>
</protein>
<comment type="caution">
    <text evidence="1">The sequence shown here is derived from an EMBL/GenBank/DDBJ whole genome shotgun (WGS) entry which is preliminary data.</text>
</comment>
<reference evidence="2" key="1">
    <citation type="submission" date="2016-07" db="EMBL/GenBank/DDBJ databases">
        <title>Sequence Frankia sp. strain CcI1.17.</title>
        <authorList>
            <person name="Ghodhbane-Gtari F."/>
            <person name="Swanson E."/>
            <person name="Gueddou A."/>
            <person name="Morris K."/>
            <person name="Hezbri K."/>
            <person name="Ktari A."/>
            <person name="Nouioui I."/>
            <person name="Abebe-Akele F."/>
            <person name="Simpson S."/>
            <person name="Thomas K."/>
            <person name="Gtari M."/>
            <person name="Tisa L.S."/>
            <person name="Hurst S."/>
        </authorList>
    </citation>
    <scope>NUCLEOTIDE SEQUENCE [LARGE SCALE GENOMIC DNA]</scope>
    <source>
        <strain evidence="2">Cc1.17</strain>
    </source>
</reference>
<dbReference type="RefSeq" id="WP_071086838.1">
    <property type="nucleotide sequence ID" value="NZ_MBLM01000130.1"/>
</dbReference>
<evidence type="ECO:0000313" key="1">
    <source>
        <dbReference type="EMBL" id="OHV33772.1"/>
    </source>
</evidence>
<dbReference type="InterPro" id="IPR022062">
    <property type="entry name" value="DUF3618"/>
</dbReference>
<sequence>MPQDPAVIQRQIEQTRAELAETIDAITEIVSPRRVAERAGEQLRSKVAELRARFVPDGSADGPAGGVLGAGSAIRHAIAAVPSGAHRGSAGDGAGIPVAADGGPPLGPVEYGDGATEIVRTIRWERVALVSGAFVLVMGARRRRRRRR</sequence>
<organism evidence="1 2">
    <name type="scientific">Parafrankia colletiae</name>
    <dbReference type="NCBI Taxonomy" id="573497"/>
    <lineage>
        <taxon>Bacteria</taxon>
        <taxon>Bacillati</taxon>
        <taxon>Actinomycetota</taxon>
        <taxon>Actinomycetes</taxon>
        <taxon>Frankiales</taxon>
        <taxon>Frankiaceae</taxon>
        <taxon>Parafrankia</taxon>
    </lineage>
</organism>
<keyword evidence="2" id="KW-1185">Reference proteome</keyword>
<accession>A0A1S1QL05</accession>
<dbReference type="Proteomes" id="UP000179627">
    <property type="component" value="Unassembled WGS sequence"/>
</dbReference>
<gene>
    <name evidence="1" type="ORF">CC117_05215</name>
</gene>
<evidence type="ECO:0000313" key="2">
    <source>
        <dbReference type="Proteomes" id="UP000179627"/>
    </source>
</evidence>
<dbReference type="OrthoDB" id="3218417at2"/>